<dbReference type="OrthoDB" id="3924092at2759"/>
<organism evidence="2 3">
    <name type="scientific">Venturia effusa</name>
    <dbReference type="NCBI Taxonomy" id="50376"/>
    <lineage>
        <taxon>Eukaryota</taxon>
        <taxon>Fungi</taxon>
        <taxon>Dikarya</taxon>
        <taxon>Ascomycota</taxon>
        <taxon>Pezizomycotina</taxon>
        <taxon>Dothideomycetes</taxon>
        <taxon>Pleosporomycetidae</taxon>
        <taxon>Venturiales</taxon>
        <taxon>Venturiaceae</taxon>
        <taxon>Venturia</taxon>
    </lineage>
</organism>
<dbReference type="Proteomes" id="UP000316270">
    <property type="component" value="Chromosome 7"/>
</dbReference>
<sequence length="165" mass="19176">MAPAKPSTRKTRRYFDIPQSSQRGKSALTKSSLWVKSTASKSVKETLPPHAGEKTTFLSLPREIRQKILYMSCSLELRVLESSSHYYFTNFYNHKSEVLRMSLWKTTVANMHEKLRDDFEYVYRTWMDEVDALLKECKDGSKRLVLSDRGRYELEFPHIGDAATA</sequence>
<dbReference type="AlphaFoldDB" id="A0A517L8Q8"/>
<gene>
    <name evidence="2" type="ORF">FKW77_001897</name>
</gene>
<reference evidence="2 3" key="1">
    <citation type="submission" date="2019-07" db="EMBL/GenBank/DDBJ databases">
        <title>Finished genome of Venturia effusa.</title>
        <authorList>
            <person name="Young C.A."/>
            <person name="Cox M.P."/>
            <person name="Ganley A.R.D."/>
            <person name="David W.J."/>
        </authorList>
    </citation>
    <scope>NUCLEOTIDE SEQUENCE [LARGE SCALE GENOMIC DNA]</scope>
    <source>
        <strain evidence="3">albino</strain>
    </source>
</reference>
<evidence type="ECO:0000256" key="1">
    <source>
        <dbReference type="SAM" id="MobiDB-lite"/>
    </source>
</evidence>
<evidence type="ECO:0000313" key="3">
    <source>
        <dbReference type="Proteomes" id="UP000316270"/>
    </source>
</evidence>
<dbReference type="EMBL" id="CP042191">
    <property type="protein sequence ID" value="QDS72011.1"/>
    <property type="molecule type" value="Genomic_DNA"/>
</dbReference>
<feature type="region of interest" description="Disordered" evidence="1">
    <location>
        <begin position="1"/>
        <end position="24"/>
    </location>
</feature>
<evidence type="ECO:0000313" key="2">
    <source>
        <dbReference type="EMBL" id="QDS72011.1"/>
    </source>
</evidence>
<accession>A0A517L8Q8</accession>
<proteinExistence type="predicted"/>
<keyword evidence="3" id="KW-1185">Reference proteome</keyword>
<protein>
    <submittedName>
        <fullName evidence="2">Uncharacterized protein</fullName>
    </submittedName>
</protein>
<name>A0A517L8Q8_9PEZI</name>